<dbReference type="RefSeq" id="WP_252956563.1">
    <property type="nucleotide sequence ID" value="NZ_JAFIRR010000247.1"/>
</dbReference>
<dbReference type="SUPFAM" id="SSF53335">
    <property type="entry name" value="S-adenosyl-L-methionine-dependent methyltransferases"/>
    <property type="match status" value="1"/>
</dbReference>
<comment type="caution">
    <text evidence="2">The sequence shown here is derived from an EMBL/GenBank/DDBJ whole genome shotgun (WGS) entry which is preliminary data.</text>
</comment>
<evidence type="ECO:0000313" key="2">
    <source>
        <dbReference type="EMBL" id="MCO6419888.1"/>
    </source>
</evidence>
<proteinExistence type="predicted"/>
<dbReference type="InterPro" id="IPR029063">
    <property type="entry name" value="SAM-dependent_MTases_sf"/>
</dbReference>
<evidence type="ECO:0000313" key="3">
    <source>
        <dbReference type="Proteomes" id="UP001523392"/>
    </source>
</evidence>
<dbReference type="Pfam" id="PF08241">
    <property type="entry name" value="Methyltransf_11"/>
    <property type="match status" value="1"/>
</dbReference>
<gene>
    <name evidence="2" type="ORF">JYK14_27555</name>
</gene>
<keyword evidence="2" id="KW-0489">Methyltransferase</keyword>
<dbReference type="CDD" id="cd02440">
    <property type="entry name" value="AdoMet_MTases"/>
    <property type="match status" value="1"/>
</dbReference>
<dbReference type="GO" id="GO:0032259">
    <property type="term" value="P:methylation"/>
    <property type="evidence" value="ECO:0007669"/>
    <property type="project" value="UniProtKB-KW"/>
</dbReference>
<reference evidence="2 3" key="1">
    <citation type="submission" date="2021-12" db="EMBL/GenBank/DDBJ databases">
        <title>Siccirubricoccus leaddurans sp. nov., a high concentration Zn2+ tolerance bacterium.</title>
        <authorList>
            <person name="Cao Y."/>
        </authorList>
    </citation>
    <scope>NUCLEOTIDE SEQUENCE [LARGE SCALE GENOMIC DNA]</scope>
    <source>
        <strain evidence="2 3">KC 17139</strain>
    </source>
</reference>
<keyword evidence="2" id="KW-0808">Transferase</keyword>
<dbReference type="Gene3D" id="3.40.50.150">
    <property type="entry name" value="Vaccinia Virus protein VP39"/>
    <property type="match status" value="1"/>
</dbReference>
<dbReference type="InterPro" id="IPR013216">
    <property type="entry name" value="Methyltransf_11"/>
</dbReference>
<evidence type="ECO:0000259" key="1">
    <source>
        <dbReference type="Pfam" id="PF08241"/>
    </source>
</evidence>
<accession>A0ABT1DD76</accession>
<protein>
    <submittedName>
        <fullName evidence="2">Class I SAM-dependent methyltransferase</fullName>
    </submittedName>
</protein>
<sequence length="264" mass="28507">MDATRSAGLAARLQAWAAGIGHELYFWNEWMRTRGLQWPADFAARMDPANPLDPWLAAAAAGFDQPGLRILDVGSGPLTSTGYVLPGRQVEVVPVDPLAAGYAALFARHGLVPPVPPRFAPAEDLTLFLEPASFDIVHCRNALDHSYDPLRGIEQMLAMARIGGTVMLQHFPDEAETEAYSGFHQFNFSVREGRFVIWNREAEVDVAAALRTPARVIVEPAEMVMVRIEKLGASPEVPAAEQAARLAGGMAGLVAALAEARMPG</sequence>
<dbReference type="EMBL" id="JAFIRR010000247">
    <property type="protein sequence ID" value="MCO6419888.1"/>
    <property type="molecule type" value="Genomic_DNA"/>
</dbReference>
<name>A0ABT1DD76_9PROT</name>
<keyword evidence="3" id="KW-1185">Reference proteome</keyword>
<feature type="domain" description="Methyltransferase type 11" evidence="1">
    <location>
        <begin position="71"/>
        <end position="167"/>
    </location>
</feature>
<organism evidence="2 3">
    <name type="scientific">Siccirubricoccus soli</name>
    <dbReference type="NCBI Taxonomy" id="2899147"/>
    <lineage>
        <taxon>Bacteria</taxon>
        <taxon>Pseudomonadati</taxon>
        <taxon>Pseudomonadota</taxon>
        <taxon>Alphaproteobacteria</taxon>
        <taxon>Acetobacterales</taxon>
        <taxon>Roseomonadaceae</taxon>
        <taxon>Siccirubricoccus</taxon>
    </lineage>
</organism>
<dbReference type="GO" id="GO:0008168">
    <property type="term" value="F:methyltransferase activity"/>
    <property type="evidence" value="ECO:0007669"/>
    <property type="project" value="UniProtKB-KW"/>
</dbReference>
<dbReference type="Proteomes" id="UP001523392">
    <property type="component" value="Unassembled WGS sequence"/>
</dbReference>